<keyword evidence="1" id="KW-0479">Metal-binding</keyword>
<keyword evidence="2 4" id="KW-0863">Zinc-finger</keyword>
<evidence type="ECO:0000259" key="5">
    <source>
        <dbReference type="PROSITE" id="PS50865"/>
    </source>
</evidence>
<dbReference type="SUPFAM" id="SSF144232">
    <property type="entry name" value="HIT/MYND zinc finger-like"/>
    <property type="match status" value="1"/>
</dbReference>
<dbReference type="Gramene" id="ONIVA07G12820.1">
    <property type="protein sequence ID" value="ONIVA07G12820.1"/>
    <property type="gene ID" value="ONIVA07G12820"/>
</dbReference>
<feature type="domain" description="MYND-type" evidence="5">
    <location>
        <begin position="10"/>
        <end position="46"/>
    </location>
</feature>
<dbReference type="PANTHER" id="PTHR47570:SF1">
    <property type="entry name" value="ZINC ION BINDING PROTEIN"/>
    <property type="match status" value="1"/>
</dbReference>
<evidence type="ECO:0000256" key="1">
    <source>
        <dbReference type="ARBA" id="ARBA00022723"/>
    </source>
</evidence>
<keyword evidence="3" id="KW-0862">Zinc</keyword>
<dbReference type="InterPro" id="IPR002893">
    <property type="entry name" value="Znf_MYND"/>
</dbReference>
<protein>
    <recommendedName>
        <fullName evidence="5">MYND-type domain-containing protein</fullName>
    </recommendedName>
</protein>
<evidence type="ECO:0000256" key="4">
    <source>
        <dbReference type="PROSITE-ProRule" id="PRU00134"/>
    </source>
</evidence>
<dbReference type="InterPro" id="IPR046824">
    <property type="entry name" value="Mss51-like_C"/>
</dbReference>
<keyword evidence="7" id="KW-1185">Reference proteome</keyword>
<reference evidence="6" key="1">
    <citation type="submission" date="2015-04" db="UniProtKB">
        <authorList>
            <consortium name="EnsemblPlants"/>
        </authorList>
    </citation>
    <scope>IDENTIFICATION</scope>
    <source>
        <strain evidence="6">SL10</strain>
    </source>
</reference>
<dbReference type="GO" id="GO:0008270">
    <property type="term" value="F:zinc ion binding"/>
    <property type="evidence" value="ECO:0007669"/>
    <property type="project" value="UniProtKB-KW"/>
</dbReference>
<dbReference type="STRING" id="4536.A0A0E0I0R7"/>
<evidence type="ECO:0000256" key="3">
    <source>
        <dbReference type="ARBA" id="ARBA00022833"/>
    </source>
</evidence>
<organism evidence="6">
    <name type="scientific">Oryza nivara</name>
    <name type="common">Indian wild rice</name>
    <name type="synonym">Oryza sativa f. spontanea</name>
    <dbReference type="NCBI Taxonomy" id="4536"/>
    <lineage>
        <taxon>Eukaryota</taxon>
        <taxon>Viridiplantae</taxon>
        <taxon>Streptophyta</taxon>
        <taxon>Embryophyta</taxon>
        <taxon>Tracheophyta</taxon>
        <taxon>Spermatophyta</taxon>
        <taxon>Magnoliopsida</taxon>
        <taxon>Liliopsida</taxon>
        <taxon>Poales</taxon>
        <taxon>Poaceae</taxon>
        <taxon>BOP clade</taxon>
        <taxon>Oryzoideae</taxon>
        <taxon>Oryzeae</taxon>
        <taxon>Oryzinae</taxon>
        <taxon>Oryza</taxon>
    </lineage>
</organism>
<dbReference type="EnsemblPlants" id="ONIVA07G12820.1">
    <property type="protein sequence ID" value="ONIVA07G12820.1"/>
    <property type="gene ID" value="ONIVA07G12820"/>
</dbReference>
<accession>A0A0E0I0R7</accession>
<evidence type="ECO:0000313" key="6">
    <source>
        <dbReference type="EnsemblPlants" id="ONIVA07G12820.1"/>
    </source>
</evidence>
<evidence type="ECO:0000256" key="2">
    <source>
        <dbReference type="ARBA" id="ARBA00022771"/>
    </source>
</evidence>
<evidence type="ECO:0000313" key="7">
    <source>
        <dbReference type="Proteomes" id="UP000006591"/>
    </source>
</evidence>
<dbReference type="eggNOG" id="ENOG502QTEK">
    <property type="taxonomic scope" value="Eukaryota"/>
</dbReference>
<dbReference type="OMA" id="GMWMYEC"/>
<name>A0A0E0I0R7_ORYNI</name>
<dbReference type="PANTHER" id="PTHR47570">
    <property type="entry name" value="ZINC ION BINDING PROTEIN"/>
    <property type="match status" value="1"/>
</dbReference>
<dbReference type="Proteomes" id="UP000006591">
    <property type="component" value="Chromosome 7"/>
</dbReference>
<dbReference type="Gene3D" id="6.10.140.2220">
    <property type="match status" value="1"/>
</dbReference>
<proteinExistence type="predicted"/>
<dbReference type="AlphaFoldDB" id="A0A0E0I0R7"/>
<dbReference type="Pfam" id="PF20179">
    <property type="entry name" value="MSS51_C"/>
    <property type="match status" value="1"/>
</dbReference>
<dbReference type="Pfam" id="PF01753">
    <property type="entry name" value="zf-MYND"/>
    <property type="match status" value="1"/>
</dbReference>
<reference evidence="6" key="2">
    <citation type="submission" date="2018-04" db="EMBL/GenBank/DDBJ databases">
        <title>OnivRS2 (Oryza nivara Reference Sequence Version 2).</title>
        <authorList>
            <person name="Zhang J."/>
            <person name="Kudrna D."/>
            <person name="Lee S."/>
            <person name="Talag J."/>
            <person name="Rajasekar S."/>
            <person name="Welchert J."/>
            <person name="Hsing Y.-I."/>
            <person name="Wing R.A."/>
        </authorList>
    </citation>
    <scope>NUCLEOTIDE SEQUENCE [LARGE SCALE GENOMIC DNA]</scope>
    <source>
        <strain evidence="6">SL10</strain>
    </source>
</reference>
<sequence>MECAAKGLVAEPCASEARRRCGGCGAVAYCSRAHQNVHWGFHKEECARLAEQMSRIDMLKQFPFTFSVESPALNHTFPSPRCFLLESFKLHQKGLWKSECICDPEVTSVKDLSKTTDWSMGSALCPCTEPEHNVSTPLTSWKDYYRWRSLPLQSPVAVLLHWTKGSNSFRQVHQEIIVLLMLWKDRMKTRCKLVLPPLTLYHCVQLSHLQTSKYDSQDTLCIHYLGPEKELYQLAVFGELRALFPGVRIYIELVGPAVPKSRDGELVTISNYAHCCDESCFCKSSIGSKDLSCSAVTFKLRKGLYHERYSDIVKDSKPHLIVAANAGIAAYPSWISTIEIIRKVGIPAIFTDFCEEAAHLASSCIASITGQPLRVPLAVHPIRQA</sequence>
<dbReference type="PROSITE" id="PS50865">
    <property type="entry name" value="ZF_MYND_2"/>
    <property type="match status" value="1"/>
</dbReference>